<evidence type="ECO:0000256" key="2">
    <source>
        <dbReference type="ARBA" id="ARBA00010519"/>
    </source>
</evidence>
<name>A0A6G7SJK3_9NEOP</name>
<keyword evidence="6 11" id="KW-1133">Transmembrane helix</keyword>
<comment type="subcellular location">
    <subcellularLocation>
        <location evidence="1">Membrane</location>
        <topology evidence="1">Multi-pass membrane protein</topology>
    </subcellularLocation>
</comment>
<sequence>MFTEMVFFFFFLFSLIKIIDDSNILSILISMEMVTGCGYLIMVLTSKVTIFLGGFIPILFLCVCVCEGAIGLSIVTKMVKKNYSISHQVFSWVKI</sequence>
<evidence type="ECO:0000256" key="4">
    <source>
        <dbReference type="ARBA" id="ARBA00022692"/>
    </source>
</evidence>
<evidence type="ECO:0000256" key="6">
    <source>
        <dbReference type="ARBA" id="ARBA00022989"/>
    </source>
</evidence>
<comment type="catalytic activity">
    <reaction evidence="10">
        <text>a ubiquinone + NADH + 5 H(+)(in) = a ubiquinol + NAD(+) + 4 H(+)(out)</text>
        <dbReference type="Rhea" id="RHEA:29091"/>
        <dbReference type="Rhea" id="RHEA-COMP:9565"/>
        <dbReference type="Rhea" id="RHEA-COMP:9566"/>
        <dbReference type="ChEBI" id="CHEBI:15378"/>
        <dbReference type="ChEBI" id="CHEBI:16389"/>
        <dbReference type="ChEBI" id="CHEBI:17976"/>
        <dbReference type="ChEBI" id="CHEBI:57540"/>
        <dbReference type="ChEBI" id="CHEBI:57945"/>
        <dbReference type="EC" id="7.1.1.2"/>
    </reaction>
</comment>
<evidence type="ECO:0000256" key="1">
    <source>
        <dbReference type="ARBA" id="ARBA00004141"/>
    </source>
</evidence>
<keyword evidence="8 11" id="KW-0472">Membrane</keyword>
<organism evidence="12">
    <name type="scientific">Columbicola columbae</name>
    <name type="common">slender pigeon louse</name>
    <dbReference type="NCBI Taxonomy" id="128991"/>
    <lineage>
        <taxon>Eukaryota</taxon>
        <taxon>Metazoa</taxon>
        <taxon>Ecdysozoa</taxon>
        <taxon>Arthropoda</taxon>
        <taxon>Hexapoda</taxon>
        <taxon>Insecta</taxon>
        <taxon>Pterygota</taxon>
        <taxon>Neoptera</taxon>
        <taxon>Paraneoptera</taxon>
        <taxon>Psocodea</taxon>
        <taxon>Troctomorpha</taxon>
        <taxon>Phthiraptera</taxon>
        <taxon>Ischnocera</taxon>
        <taxon>Philopteridae</taxon>
        <taxon>Columbicola</taxon>
    </lineage>
</organism>
<dbReference type="GO" id="GO:0016020">
    <property type="term" value="C:membrane"/>
    <property type="evidence" value="ECO:0007669"/>
    <property type="project" value="UniProtKB-SubCell"/>
</dbReference>
<evidence type="ECO:0000256" key="5">
    <source>
        <dbReference type="ARBA" id="ARBA00022967"/>
    </source>
</evidence>
<evidence type="ECO:0000256" key="11">
    <source>
        <dbReference type="SAM" id="Phobius"/>
    </source>
</evidence>
<evidence type="ECO:0000256" key="7">
    <source>
        <dbReference type="ARBA" id="ARBA00023027"/>
    </source>
</evidence>
<dbReference type="InterPro" id="IPR039428">
    <property type="entry name" value="NUOK/Mnh_C1-like"/>
</dbReference>
<proteinExistence type="inferred from homology"/>
<gene>
    <name evidence="12" type="primary">NAD4L</name>
</gene>
<comment type="similarity">
    <text evidence="2">Belongs to the complex I subunit 4L family.</text>
</comment>
<feature type="transmembrane region" description="Helical" evidence="11">
    <location>
        <begin position="50"/>
        <end position="75"/>
    </location>
</feature>
<keyword evidence="4 11" id="KW-0812">Transmembrane</keyword>
<evidence type="ECO:0000313" key="12">
    <source>
        <dbReference type="EMBL" id="QIK02027.1"/>
    </source>
</evidence>
<reference evidence="12" key="1">
    <citation type="submission" date="2020-02" db="EMBL/GenBank/DDBJ databases">
        <title>Mitochondrial genomes of Columbicola feather lice are highly fragmented, indicating repeated evolution of minicircle-type genomes in parasitic lice.</title>
        <authorList>
            <person name="Sweet A."/>
            <person name="Johnson K."/>
            <person name="Cameron S."/>
        </authorList>
    </citation>
    <scope>NUCLEOTIDE SEQUENCE</scope>
    <source>
        <strain evidence="12">CocolColiv</strain>
        <tissue evidence="12">Whole louse</tissue>
    </source>
</reference>
<evidence type="ECO:0000256" key="10">
    <source>
        <dbReference type="ARBA" id="ARBA00049551"/>
    </source>
</evidence>
<dbReference type="Gene3D" id="1.10.287.3510">
    <property type="match status" value="1"/>
</dbReference>
<evidence type="ECO:0000256" key="3">
    <source>
        <dbReference type="ARBA" id="ARBA00016612"/>
    </source>
</evidence>
<dbReference type="GO" id="GO:0008137">
    <property type="term" value="F:NADH dehydrogenase (ubiquinone) activity"/>
    <property type="evidence" value="ECO:0007669"/>
    <property type="project" value="UniProtKB-EC"/>
</dbReference>
<dbReference type="EMBL" id="MT113922">
    <property type="protein sequence ID" value="QIK02027.1"/>
    <property type="molecule type" value="Genomic_DNA"/>
</dbReference>
<keyword evidence="7" id="KW-0520">NAD</keyword>
<keyword evidence="12" id="KW-0496">Mitochondrion</keyword>
<evidence type="ECO:0000256" key="9">
    <source>
        <dbReference type="ARBA" id="ARBA00031586"/>
    </source>
</evidence>
<keyword evidence="5" id="KW-1278">Translocase</keyword>
<dbReference type="AlphaFoldDB" id="A0A6G7SJK3"/>
<geneLocation type="mitochondrion" evidence="12"/>
<evidence type="ECO:0000256" key="8">
    <source>
        <dbReference type="ARBA" id="ARBA00023136"/>
    </source>
</evidence>
<accession>A0A6G7SJK3</accession>
<dbReference type="Pfam" id="PF00420">
    <property type="entry name" value="Oxidored_q2"/>
    <property type="match status" value="1"/>
</dbReference>
<protein>
    <recommendedName>
        <fullName evidence="3">NADH-ubiquinone oxidoreductase chain 4L</fullName>
    </recommendedName>
    <alternativeName>
        <fullName evidence="9">NADH dehydrogenase subunit 4L</fullName>
    </alternativeName>
</protein>